<sequence>MRKSLNNPKDFDEIKTRILRIEEHAERKWGKMNAAQMLRHCDRILQVGFGKIVLPKINPFIKSIGILTKIEMNIFNNGIPPNMPTFKEVIIKENCNFEKSREELLASIDEFAEKSAKNNLLSEHALFGKMTKEDWGFMEYKHLDHHLKQFGV</sequence>
<protein>
    <submittedName>
        <fullName evidence="1">DUF1569 domain-containing protein</fullName>
    </submittedName>
</protein>
<dbReference type="Proteomes" id="UP001209107">
    <property type="component" value="Unassembled WGS sequence"/>
</dbReference>
<dbReference type="InterPro" id="IPR011463">
    <property type="entry name" value="DUF1569"/>
</dbReference>
<name>A0ABT3JN81_9FLAO</name>
<keyword evidence="2" id="KW-1185">Reference proteome</keyword>
<gene>
    <name evidence="1" type="ORF">OK344_08480</name>
</gene>
<dbReference type="EMBL" id="JAPCHZ010000004">
    <property type="protein sequence ID" value="MCW4452243.1"/>
    <property type="molecule type" value="Genomic_DNA"/>
</dbReference>
<dbReference type="RefSeq" id="WP_265144391.1">
    <property type="nucleotide sequence ID" value="NZ_JAPCHZ010000004.1"/>
</dbReference>
<reference evidence="1 2" key="1">
    <citation type="submission" date="2022-10" db="EMBL/GenBank/DDBJ databases">
        <title>Kaistella sp. BT-6-1-3.</title>
        <authorList>
            <person name="Ai J."/>
            <person name="Deng Z."/>
        </authorList>
    </citation>
    <scope>NUCLEOTIDE SEQUENCE [LARGE SCALE GENOMIC DNA]</scope>
    <source>
        <strain evidence="1 2">BT6-1-3</strain>
    </source>
</reference>
<comment type="caution">
    <text evidence="1">The sequence shown here is derived from an EMBL/GenBank/DDBJ whole genome shotgun (WGS) entry which is preliminary data.</text>
</comment>
<accession>A0ABT3JN81</accession>
<dbReference type="InterPro" id="IPR034660">
    <property type="entry name" value="DinB/YfiT-like"/>
</dbReference>
<dbReference type="Pfam" id="PF07606">
    <property type="entry name" value="DUF1569"/>
    <property type="match status" value="1"/>
</dbReference>
<organism evidence="1 2">
    <name type="scientific">Kaistella yananensis</name>
    <dbReference type="NCBI Taxonomy" id="2989820"/>
    <lineage>
        <taxon>Bacteria</taxon>
        <taxon>Pseudomonadati</taxon>
        <taxon>Bacteroidota</taxon>
        <taxon>Flavobacteriia</taxon>
        <taxon>Flavobacteriales</taxon>
        <taxon>Weeksellaceae</taxon>
        <taxon>Chryseobacterium group</taxon>
        <taxon>Kaistella</taxon>
    </lineage>
</organism>
<evidence type="ECO:0000313" key="1">
    <source>
        <dbReference type="EMBL" id="MCW4452243.1"/>
    </source>
</evidence>
<proteinExistence type="predicted"/>
<dbReference type="Gene3D" id="1.20.120.450">
    <property type="entry name" value="dinb family like domain"/>
    <property type="match status" value="1"/>
</dbReference>
<evidence type="ECO:0000313" key="2">
    <source>
        <dbReference type="Proteomes" id="UP001209107"/>
    </source>
</evidence>